<dbReference type="KEGG" id="slx:SLAV_00320"/>
<protein>
    <submittedName>
        <fullName evidence="3">Uncharacterized protein</fullName>
    </submittedName>
</protein>
<dbReference type="AlphaFoldDB" id="A0A2K8PS56"/>
<gene>
    <name evidence="2" type="ORF">SLAV_00320</name>
    <name evidence="3" type="ORF">SLAV_39070</name>
</gene>
<dbReference type="Proteomes" id="UP000231791">
    <property type="component" value="Chromosome"/>
</dbReference>
<dbReference type="KEGG" id="slx:SLAV_39070"/>
<name>A0A2K8PS56_STRLA</name>
<feature type="region of interest" description="Disordered" evidence="1">
    <location>
        <begin position="307"/>
        <end position="348"/>
    </location>
</feature>
<feature type="region of interest" description="Disordered" evidence="1">
    <location>
        <begin position="1"/>
        <end position="31"/>
    </location>
</feature>
<organism evidence="3 4">
    <name type="scientific">Streptomyces lavendulae subsp. lavendulae</name>
    <dbReference type="NCBI Taxonomy" id="58340"/>
    <lineage>
        <taxon>Bacteria</taxon>
        <taxon>Bacillati</taxon>
        <taxon>Actinomycetota</taxon>
        <taxon>Actinomycetes</taxon>
        <taxon>Kitasatosporales</taxon>
        <taxon>Streptomycetaceae</taxon>
        <taxon>Streptomyces</taxon>
    </lineage>
</organism>
<feature type="compositionally biased region" description="Basic and acidic residues" evidence="1">
    <location>
        <begin position="1"/>
        <end position="10"/>
    </location>
</feature>
<evidence type="ECO:0000313" key="2">
    <source>
        <dbReference type="EMBL" id="ATZ21994.1"/>
    </source>
</evidence>
<dbReference type="EMBL" id="CP024985">
    <property type="protein sequence ID" value="ATZ21994.1"/>
    <property type="molecule type" value="Genomic_DNA"/>
</dbReference>
<keyword evidence="4" id="KW-1185">Reference proteome</keyword>
<evidence type="ECO:0000313" key="4">
    <source>
        <dbReference type="Proteomes" id="UP000231791"/>
    </source>
</evidence>
<reference evidence="3 4" key="1">
    <citation type="submission" date="2017-11" db="EMBL/GenBank/DDBJ databases">
        <title>Complete genome sequence of Streptomyces lavendulae subsp. lavendulae CCM 3239 (formerly 'Streptomyces aureofaciens CCM 3239'), the producer of the angucycline-type antibiotic auricin.</title>
        <authorList>
            <person name="Busche T."/>
            <person name="Novakova R."/>
            <person name="Al'Dilaimi A."/>
            <person name="Homerova D."/>
            <person name="Feckova L."/>
            <person name="Rezuchova B."/>
            <person name="Mingyar E."/>
            <person name="Csolleiova D."/>
            <person name="Bekeova C."/>
            <person name="Winkler A."/>
            <person name="Sevcikova B."/>
            <person name="Kalinowski J."/>
            <person name="Kormanec J."/>
            <person name="Ruckert C."/>
        </authorList>
    </citation>
    <scope>NUCLEOTIDE SEQUENCE [LARGE SCALE GENOMIC DNA]</scope>
    <source>
        <strain evidence="3 4">CCM 3239</strain>
    </source>
</reference>
<evidence type="ECO:0000313" key="3">
    <source>
        <dbReference type="EMBL" id="ATZ29577.1"/>
    </source>
</evidence>
<dbReference type="EMBL" id="CP024985">
    <property type="protein sequence ID" value="ATZ29577.1"/>
    <property type="molecule type" value="Genomic_DNA"/>
</dbReference>
<proteinExistence type="predicted"/>
<sequence>MAVAVRDDRGSQQPDCRCSRPGRAGGGSPSGRRWIAARLARYASRVGCWGRSRPPARLRNETSSARGGPVRRWWRSPFGTAEDRNLFHVALSRMRAGVAVALGTTGDRNFGNQGDPPWQGRWWRSSFGMTEDRNFAFEAICSLRRYVTVALRDDRGLQCFRHGGGDGQLPGRLPFGATGDRNTEYFTNTGSGSDVAVALPGDRGSERKVVCGPGTGCRCRSPFGTTADGNFACAGTAAAGRAVAVAFLGRPRIATPGSAGPARAPPQVAVVLRGDRGSQHRLHRGQDGAVRLVAVVLRRDRGSQHLDEVSVSKSVLSGGRASGDRGSQLTERGPDASAPPLPSSWLRNGATGLRVRHDFPPLVAVDDPGGGVTGPGGIDGPLMRGLSTGLPEPEELSVTWVWQLGAEARPDESVSGGART</sequence>
<evidence type="ECO:0000256" key="1">
    <source>
        <dbReference type="SAM" id="MobiDB-lite"/>
    </source>
</evidence>
<accession>A0A2K8PS56</accession>